<dbReference type="OrthoDB" id="9803892at2"/>
<feature type="domain" description="NAD(P)-binding" evidence="1">
    <location>
        <begin position="8"/>
        <end position="180"/>
    </location>
</feature>
<dbReference type="Pfam" id="PF13460">
    <property type="entry name" value="NAD_binding_10"/>
    <property type="match status" value="1"/>
</dbReference>
<proteinExistence type="predicted"/>
<dbReference type="InterPro" id="IPR016040">
    <property type="entry name" value="NAD(P)-bd_dom"/>
</dbReference>
<dbReference type="InterPro" id="IPR051606">
    <property type="entry name" value="Polyketide_Oxido-like"/>
</dbReference>
<dbReference type="EMBL" id="MLHQ01000036">
    <property type="protein sequence ID" value="OOF55615.1"/>
    <property type="molecule type" value="Genomic_DNA"/>
</dbReference>
<gene>
    <name evidence="2" type="ORF">BKL49_11275</name>
</gene>
<organism evidence="2 3">
    <name type="scientific">Rodentibacter myodis</name>
    <dbReference type="NCBI Taxonomy" id="1907939"/>
    <lineage>
        <taxon>Bacteria</taxon>
        <taxon>Pseudomonadati</taxon>
        <taxon>Pseudomonadota</taxon>
        <taxon>Gammaproteobacteria</taxon>
        <taxon>Pasteurellales</taxon>
        <taxon>Pasteurellaceae</taxon>
        <taxon>Rodentibacter</taxon>
    </lineage>
</organism>
<dbReference type="Gene3D" id="3.40.50.720">
    <property type="entry name" value="NAD(P)-binding Rossmann-like Domain"/>
    <property type="match status" value="1"/>
</dbReference>
<evidence type="ECO:0000313" key="3">
    <source>
        <dbReference type="Proteomes" id="UP000188602"/>
    </source>
</evidence>
<accession>A0A1V3JFY1</accession>
<reference evidence="2 3" key="1">
    <citation type="submission" date="2016-10" db="EMBL/GenBank/DDBJ databases">
        <title>Rodentibacter gen. nov. and new species.</title>
        <authorList>
            <person name="Christensen H."/>
        </authorList>
    </citation>
    <scope>NUCLEOTIDE SEQUENCE [LARGE SCALE GENOMIC DNA]</scope>
    <source>
        <strain evidence="2 3">Ac151</strain>
    </source>
</reference>
<dbReference type="AlphaFoldDB" id="A0A1V3JFY1"/>
<dbReference type="GO" id="GO:0004074">
    <property type="term" value="F:biliverdin reductase [NAD(P)H] activity"/>
    <property type="evidence" value="ECO:0007669"/>
    <property type="project" value="TreeGrafter"/>
</dbReference>
<dbReference type="InterPro" id="IPR036291">
    <property type="entry name" value="NAD(P)-bd_dom_sf"/>
</dbReference>
<dbReference type="Proteomes" id="UP000188602">
    <property type="component" value="Unassembled WGS sequence"/>
</dbReference>
<dbReference type="STRING" id="1907939.BKL49_11275"/>
<protein>
    <submittedName>
        <fullName evidence="2">NAD-dependent dehydratase</fullName>
    </submittedName>
</protein>
<dbReference type="GO" id="GO:0042602">
    <property type="term" value="F:riboflavin reductase (NADPH) activity"/>
    <property type="evidence" value="ECO:0007669"/>
    <property type="project" value="TreeGrafter"/>
</dbReference>
<evidence type="ECO:0000313" key="2">
    <source>
        <dbReference type="EMBL" id="OOF55615.1"/>
    </source>
</evidence>
<dbReference type="SUPFAM" id="SSF51735">
    <property type="entry name" value="NAD(P)-binding Rossmann-fold domains"/>
    <property type="match status" value="1"/>
</dbReference>
<dbReference type="PANTHER" id="PTHR43355:SF2">
    <property type="entry name" value="FLAVIN REDUCTASE (NADPH)"/>
    <property type="match status" value="1"/>
</dbReference>
<keyword evidence="3" id="KW-1185">Reference proteome</keyword>
<name>A0A1V3JFY1_9PAST</name>
<sequence length="193" mass="21261">MKHILILGANGGLAQTVIPVLLENAEIRLTLLSRNVANLQRFASERVEIVQGDVMNLAQLESLMQGVDMVYANLAGNLEPLAQNVVQAMEKRGVKRLIWISSMGIYGETGEDHGAILAPYRRSSAVVEASNLDYTLIRPGWFTNGSEIDYQLTRKGEAFKGHSVSKRSIAELIAKLVERPEYAVRESLGIARV</sequence>
<comment type="caution">
    <text evidence="2">The sequence shown here is derived from an EMBL/GenBank/DDBJ whole genome shotgun (WGS) entry which is preliminary data.</text>
</comment>
<evidence type="ECO:0000259" key="1">
    <source>
        <dbReference type="Pfam" id="PF13460"/>
    </source>
</evidence>
<dbReference type="PANTHER" id="PTHR43355">
    <property type="entry name" value="FLAVIN REDUCTASE (NADPH)"/>
    <property type="match status" value="1"/>
</dbReference>